<proteinExistence type="predicted"/>
<sequence>MESEKATVMVLRDVTSRFRHVELEKEYLAEKIAREKDLESSRFMRHETKNHLLNVRMIVQEMEERLNIMEEVEDEEKRNLSHTLTKLKLENDKALGTVMKYSVIKEITHDEYEPSLKPMNLSSLFDQFSNPSVRIDPCTDQIPNIITDEFLVEIIMQNAISNALKYGRSDGKVTMKAFYNDAEKELKLIISNLPGQNSNLMRELPDPKVIFQRKKYALCRSTVGQSQIKKSNGISNYDNGTLGGIRLHKISNGDGGWIMKKCADLLKGKCSYRFEETFTEFSLSIPVKLVSSVFENHEGTSKDDLIKRLAENIVVVSLEDSTIQKLMMKRLFTQMGITCFDTGATAQEAIEFPTFVGNVSKLNPNKKLVILLDENLDYKVEGNFQSISGSKVIQDIKDSCKQNHSDVLILMRTANVSMSERASFKDRGAHGIFEKLIRTSDAVILAFTRHGLLN</sequence>
<dbReference type="Gene3D" id="3.30.565.10">
    <property type="entry name" value="Histidine kinase-like ATPase, C-terminal domain"/>
    <property type="match status" value="1"/>
</dbReference>
<evidence type="ECO:0000313" key="1">
    <source>
        <dbReference type="EMBL" id="CAE0441536.1"/>
    </source>
</evidence>
<name>A0A7S3PJN7_9STRA</name>
<dbReference type="Gene3D" id="3.40.50.2300">
    <property type="match status" value="1"/>
</dbReference>
<organism evidence="1">
    <name type="scientific">Aplanochytrium stocchinoi</name>
    <dbReference type="NCBI Taxonomy" id="215587"/>
    <lineage>
        <taxon>Eukaryota</taxon>
        <taxon>Sar</taxon>
        <taxon>Stramenopiles</taxon>
        <taxon>Bigyra</taxon>
        <taxon>Labyrinthulomycetes</taxon>
        <taxon>Thraustochytrida</taxon>
        <taxon>Thraustochytriidae</taxon>
        <taxon>Aplanochytrium</taxon>
    </lineage>
</organism>
<gene>
    <name evidence="1" type="ORF">ASTO00021_LOCUS11668</name>
</gene>
<dbReference type="SUPFAM" id="SSF55874">
    <property type="entry name" value="ATPase domain of HSP90 chaperone/DNA topoisomerase II/histidine kinase"/>
    <property type="match status" value="1"/>
</dbReference>
<dbReference type="EMBL" id="HBIN01015382">
    <property type="protein sequence ID" value="CAE0441536.1"/>
    <property type="molecule type" value="Transcribed_RNA"/>
</dbReference>
<accession>A0A7S3PJN7</accession>
<dbReference type="InterPro" id="IPR036890">
    <property type="entry name" value="HATPase_C_sf"/>
</dbReference>
<dbReference type="AlphaFoldDB" id="A0A7S3PJN7"/>
<protein>
    <submittedName>
        <fullName evidence="1">Uncharacterized protein</fullName>
    </submittedName>
</protein>
<reference evidence="1" key="1">
    <citation type="submission" date="2021-01" db="EMBL/GenBank/DDBJ databases">
        <authorList>
            <person name="Corre E."/>
            <person name="Pelletier E."/>
            <person name="Niang G."/>
            <person name="Scheremetjew M."/>
            <person name="Finn R."/>
            <person name="Kale V."/>
            <person name="Holt S."/>
            <person name="Cochrane G."/>
            <person name="Meng A."/>
            <person name="Brown T."/>
            <person name="Cohen L."/>
        </authorList>
    </citation>
    <scope>NUCLEOTIDE SEQUENCE</scope>
    <source>
        <strain evidence="1">GSBS06</strain>
    </source>
</reference>